<dbReference type="Pfam" id="PF01381">
    <property type="entry name" value="HTH_3"/>
    <property type="match status" value="1"/>
</dbReference>
<reference evidence="4 5" key="1">
    <citation type="submission" date="2016-10" db="EMBL/GenBank/DDBJ databases">
        <title>Rodentibacter gen. nov. and new species.</title>
        <authorList>
            <person name="Christensen H."/>
        </authorList>
    </citation>
    <scope>NUCLEOTIDE SEQUENCE [LARGE SCALE GENOMIC DNA]</scope>
    <source>
        <strain evidence="4 5">Ppn418</strain>
    </source>
</reference>
<dbReference type="STRING" id="1908257.BKK47_03035"/>
<evidence type="ECO:0000313" key="4">
    <source>
        <dbReference type="EMBL" id="OOF40799.1"/>
    </source>
</evidence>
<comment type="caution">
    <text evidence="4">The sequence shown here is derived from an EMBL/GenBank/DDBJ whole genome shotgun (WGS) entry which is preliminary data.</text>
</comment>
<dbReference type="RefSeq" id="WP_077493455.1">
    <property type="nucleotide sequence ID" value="NZ_MLHG01000017.1"/>
</dbReference>
<dbReference type="InterPro" id="IPR050807">
    <property type="entry name" value="TransReg_Diox_bact_type"/>
</dbReference>
<name>A0A1V3IIZ3_9PAST</name>
<dbReference type="InterPro" id="IPR010982">
    <property type="entry name" value="Lambda_DNA-bd_dom_sf"/>
</dbReference>
<dbReference type="InterPro" id="IPR001387">
    <property type="entry name" value="Cro/C1-type_HTH"/>
</dbReference>
<evidence type="ECO:0000256" key="2">
    <source>
        <dbReference type="SAM" id="Coils"/>
    </source>
</evidence>
<evidence type="ECO:0000256" key="1">
    <source>
        <dbReference type="ARBA" id="ARBA00023125"/>
    </source>
</evidence>
<dbReference type="GO" id="GO:0003700">
    <property type="term" value="F:DNA-binding transcription factor activity"/>
    <property type="evidence" value="ECO:0007669"/>
    <property type="project" value="TreeGrafter"/>
</dbReference>
<sequence>MDLKEKIRTMREIRKWSQEEMAEKMNMSLNGYARIERGETKLSLEKLEQIANIFNMDALEFMQAANSGTYFILNESGDNNNSVTYYGNNELSAIEIEKLKLIIQNKDNLIVFKDELIKSKDELLVQKQNEIDSLKEIISLLKAKS</sequence>
<accession>A0A1V3IIZ3</accession>
<dbReference type="SUPFAM" id="SSF47413">
    <property type="entry name" value="lambda repressor-like DNA-binding domains"/>
    <property type="match status" value="1"/>
</dbReference>
<gene>
    <name evidence="4" type="ORF">BKK47_03035</name>
</gene>
<dbReference type="PANTHER" id="PTHR46797">
    <property type="entry name" value="HTH-TYPE TRANSCRIPTIONAL REGULATOR"/>
    <property type="match status" value="1"/>
</dbReference>
<organism evidence="4 5">
    <name type="scientific">Rodentibacter mrazii</name>
    <dbReference type="NCBI Taxonomy" id="1908257"/>
    <lineage>
        <taxon>Bacteria</taxon>
        <taxon>Pseudomonadati</taxon>
        <taxon>Pseudomonadota</taxon>
        <taxon>Gammaproteobacteria</taxon>
        <taxon>Pasteurellales</taxon>
        <taxon>Pasteurellaceae</taxon>
        <taxon>Rodentibacter</taxon>
    </lineage>
</organism>
<dbReference type="PROSITE" id="PS50943">
    <property type="entry name" value="HTH_CROC1"/>
    <property type="match status" value="1"/>
</dbReference>
<dbReference type="CDD" id="cd00093">
    <property type="entry name" value="HTH_XRE"/>
    <property type="match status" value="1"/>
</dbReference>
<dbReference type="SMART" id="SM00530">
    <property type="entry name" value="HTH_XRE"/>
    <property type="match status" value="1"/>
</dbReference>
<dbReference type="EMBL" id="MLHG01000017">
    <property type="protein sequence ID" value="OOF40799.1"/>
    <property type="molecule type" value="Genomic_DNA"/>
</dbReference>
<dbReference type="AlphaFoldDB" id="A0A1V3IIZ3"/>
<keyword evidence="1" id="KW-0238">DNA-binding</keyword>
<dbReference type="Proteomes" id="UP000189426">
    <property type="component" value="Unassembled WGS sequence"/>
</dbReference>
<keyword evidence="2" id="KW-0175">Coiled coil</keyword>
<dbReference type="PANTHER" id="PTHR46797:SF1">
    <property type="entry name" value="METHYLPHOSPHONATE SYNTHASE"/>
    <property type="match status" value="1"/>
</dbReference>
<keyword evidence="5" id="KW-1185">Reference proteome</keyword>
<proteinExistence type="predicted"/>
<feature type="coiled-coil region" evidence="2">
    <location>
        <begin position="117"/>
        <end position="144"/>
    </location>
</feature>
<evidence type="ECO:0000313" key="5">
    <source>
        <dbReference type="Proteomes" id="UP000189426"/>
    </source>
</evidence>
<dbReference type="Gene3D" id="1.10.260.40">
    <property type="entry name" value="lambda repressor-like DNA-binding domains"/>
    <property type="match status" value="1"/>
</dbReference>
<dbReference type="GO" id="GO:0003677">
    <property type="term" value="F:DNA binding"/>
    <property type="evidence" value="ECO:0007669"/>
    <property type="project" value="UniProtKB-KW"/>
</dbReference>
<evidence type="ECO:0000259" key="3">
    <source>
        <dbReference type="PROSITE" id="PS50943"/>
    </source>
</evidence>
<dbReference type="GO" id="GO:0005829">
    <property type="term" value="C:cytosol"/>
    <property type="evidence" value="ECO:0007669"/>
    <property type="project" value="TreeGrafter"/>
</dbReference>
<protein>
    <submittedName>
        <fullName evidence="4">Transcriptional regulator</fullName>
    </submittedName>
</protein>
<feature type="domain" description="HTH cro/C1-type" evidence="3">
    <location>
        <begin position="7"/>
        <end position="61"/>
    </location>
</feature>